<accession>A0A1I1XQ76</accession>
<evidence type="ECO:0000313" key="2">
    <source>
        <dbReference type="EMBL" id="SFE09486.1"/>
    </source>
</evidence>
<dbReference type="STRING" id="32040.SAMN04489710_11451"/>
<dbReference type="Proteomes" id="UP000199517">
    <property type="component" value="Unassembled WGS sequence"/>
</dbReference>
<reference evidence="3" key="1">
    <citation type="submission" date="2016-10" db="EMBL/GenBank/DDBJ databases">
        <authorList>
            <person name="Varghese N."/>
            <person name="Submissions S."/>
        </authorList>
    </citation>
    <scope>NUCLEOTIDE SEQUENCE [LARGE SCALE GENOMIC DNA]</scope>
    <source>
        <strain evidence="3">DSM 7481</strain>
    </source>
</reference>
<feature type="region of interest" description="Disordered" evidence="1">
    <location>
        <begin position="43"/>
        <end position="73"/>
    </location>
</feature>
<organism evidence="2 3">
    <name type="scientific">Paracidovorax konjaci</name>
    <dbReference type="NCBI Taxonomy" id="32040"/>
    <lineage>
        <taxon>Bacteria</taxon>
        <taxon>Pseudomonadati</taxon>
        <taxon>Pseudomonadota</taxon>
        <taxon>Betaproteobacteria</taxon>
        <taxon>Burkholderiales</taxon>
        <taxon>Comamonadaceae</taxon>
        <taxon>Paracidovorax</taxon>
    </lineage>
</organism>
<protein>
    <submittedName>
        <fullName evidence="2">Uncharacterized protein</fullName>
    </submittedName>
</protein>
<feature type="compositionally biased region" description="Low complexity" evidence="1">
    <location>
        <begin position="58"/>
        <end position="73"/>
    </location>
</feature>
<dbReference type="RefSeq" id="WP_092955552.1">
    <property type="nucleotide sequence ID" value="NZ_FOMQ01000014.1"/>
</dbReference>
<name>A0A1I1XQ76_9BURK</name>
<evidence type="ECO:0000313" key="3">
    <source>
        <dbReference type="Proteomes" id="UP000199517"/>
    </source>
</evidence>
<sequence length="73" mass="8102">MNATRTDPRVHCFQRRAAGDYVPASGTTPNHLRAVFEAERQRLAEAAKPARRRRRADPAPAANPQQAQLQLVA</sequence>
<dbReference type="AlphaFoldDB" id="A0A1I1XQ76"/>
<gene>
    <name evidence="2" type="ORF">SAMN04489710_11451</name>
</gene>
<dbReference type="EMBL" id="FOMQ01000014">
    <property type="protein sequence ID" value="SFE09486.1"/>
    <property type="molecule type" value="Genomic_DNA"/>
</dbReference>
<proteinExistence type="predicted"/>
<keyword evidence="3" id="KW-1185">Reference proteome</keyword>
<dbReference type="OrthoDB" id="8821283at2"/>
<evidence type="ECO:0000256" key="1">
    <source>
        <dbReference type="SAM" id="MobiDB-lite"/>
    </source>
</evidence>